<dbReference type="InterPro" id="IPR003593">
    <property type="entry name" value="AAA+_ATPase"/>
</dbReference>
<evidence type="ECO:0000256" key="2">
    <source>
        <dbReference type="ARBA" id="ARBA00012417"/>
    </source>
</evidence>
<keyword evidence="12" id="KW-0175">Coiled coil</keyword>
<gene>
    <name evidence="14" type="ORF">BCR25_14275</name>
</gene>
<name>A0A1E5H542_9ENTE</name>
<dbReference type="InterPro" id="IPR001270">
    <property type="entry name" value="ClpA/B"/>
</dbReference>
<dbReference type="SUPFAM" id="SSF52540">
    <property type="entry name" value="P-loop containing nucleoside triphosphate hydrolases"/>
    <property type="match status" value="1"/>
</dbReference>
<evidence type="ECO:0000256" key="5">
    <source>
        <dbReference type="ARBA" id="ARBA00022705"/>
    </source>
</evidence>
<dbReference type="PRINTS" id="PR00300">
    <property type="entry name" value="CLPPROTEASEA"/>
</dbReference>
<dbReference type="RefSeq" id="WP_069662222.1">
    <property type="nucleotide sequence ID" value="NZ_JBHUJJ010000001.1"/>
</dbReference>
<evidence type="ECO:0000256" key="3">
    <source>
        <dbReference type="ARBA" id="ARBA00022679"/>
    </source>
</evidence>
<sequence>MAYQALYRVWRSQRFDDVVGQKAITQTLKNAIVQQKTSHAYLFTGPRGTGKTSAAKIFAKAINCKHSVDGEPCNECETCIAITEGRLNDVIEIDAASNNGVEEIRDIRDKAKYAPTQAEYKVYIIDEVHMLSTGAFNALLKTLEEPPQNVIFILATTEPHKIPLTIISRTQRFDFKRIGTQDIVDHMAYILKQINVDFEEQALYVIGRAAEGGMRDALSILDQTISFSDEKVTLADAMQVTGSLTYEMMDQYISSCATGDVEAALETLESILSSGKEARRFLEDLLLYCRDLLMFQQAPKLLAEKVGHLTDRFKELAGQTAAEKIYQMIQILSETQNDIRFTNNANIYLEVATVKLAKSVNPVAISSETAPQAATEDIAALQQQIEHLQKELIDLKKNGVAAKESEPAKPTRTVSNKSTLRIPTEMVYKVLNEATKDHLLNVKNVWDDLLQMMSVTQRAMLKASEPVAAGPKGLVIAFEYEIVCGRAMEDEELQLAVHNNLSRLVNYAPDMVCITKESWPKLRQSFIHQNKDTSSEQSTNEQPAADENHLLADEQPPQEVNNQVVDEAIAIFGSELVEVIND</sequence>
<dbReference type="InterPro" id="IPR050238">
    <property type="entry name" value="DNA_Rep/Repair_Clamp_Loader"/>
</dbReference>
<dbReference type="InterPro" id="IPR027417">
    <property type="entry name" value="P-loop_NTPase"/>
</dbReference>
<keyword evidence="10" id="KW-0239">DNA-directed DNA polymerase</keyword>
<dbReference type="GO" id="GO:0006261">
    <property type="term" value="P:DNA-templated DNA replication"/>
    <property type="evidence" value="ECO:0007669"/>
    <property type="project" value="TreeGrafter"/>
</dbReference>
<dbReference type="Gene3D" id="3.40.50.300">
    <property type="entry name" value="P-loop containing nucleotide triphosphate hydrolases"/>
    <property type="match status" value="1"/>
</dbReference>
<dbReference type="GO" id="GO:0003887">
    <property type="term" value="F:DNA-directed DNA polymerase activity"/>
    <property type="evidence" value="ECO:0007669"/>
    <property type="project" value="UniProtKB-KW"/>
</dbReference>
<dbReference type="CDD" id="cd00009">
    <property type="entry name" value="AAA"/>
    <property type="match status" value="1"/>
</dbReference>
<dbReference type="NCBIfam" id="NF004046">
    <property type="entry name" value="PRK05563.1"/>
    <property type="match status" value="1"/>
</dbReference>
<evidence type="ECO:0000256" key="8">
    <source>
        <dbReference type="ARBA" id="ARBA00022833"/>
    </source>
</evidence>
<keyword evidence="7" id="KW-0547">Nucleotide-binding</keyword>
<evidence type="ECO:0000256" key="10">
    <source>
        <dbReference type="ARBA" id="ARBA00022932"/>
    </source>
</evidence>
<dbReference type="AlphaFoldDB" id="A0A1E5H542"/>
<dbReference type="PATRIC" id="fig|332950.4.peg.571"/>
<evidence type="ECO:0000256" key="1">
    <source>
        <dbReference type="ARBA" id="ARBA00006360"/>
    </source>
</evidence>
<dbReference type="Pfam" id="PF13177">
    <property type="entry name" value="DNA_pol3_delta2"/>
    <property type="match status" value="1"/>
</dbReference>
<dbReference type="InterPro" id="IPR008921">
    <property type="entry name" value="DNA_pol3_clamp-load_cplx_C"/>
</dbReference>
<dbReference type="Pfam" id="PF12169">
    <property type="entry name" value="DNA_pol3_gamma3"/>
    <property type="match status" value="1"/>
</dbReference>
<keyword evidence="6" id="KW-0479">Metal-binding</keyword>
<dbReference type="InterPro" id="IPR022754">
    <property type="entry name" value="DNA_pol_III_gamma-3"/>
</dbReference>
<reference evidence="15" key="1">
    <citation type="submission" date="2016-09" db="EMBL/GenBank/DDBJ databases">
        <authorList>
            <person name="Gulvik C.A."/>
        </authorList>
    </citation>
    <scope>NUCLEOTIDE SEQUENCE [LARGE SCALE GENOMIC DNA]</scope>
    <source>
        <strain evidence="15">LMG 8895</strain>
    </source>
</reference>
<dbReference type="Proteomes" id="UP000095094">
    <property type="component" value="Unassembled WGS sequence"/>
</dbReference>
<keyword evidence="9" id="KW-0067">ATP-binding</keyword>
<dbReference type="SMART" id="SM00382">
    <property type="entry name" value="AAA"/>
    <property type="match status" value="1"/>
</dbReference>
<dbReference type="EMBL" id="MIJY01000002">
    <property type="protein sequence ID" value="OEG19955.1"/>
    <property type="molecule type" value="Genomic_DNA"/>
</dbReference>
<accession>A0A1E5H542</accession>
<comment type="catalytic activity">
    <reaction evidence="11">
        <text>DNA(n) + a 2'-deoxyribonucleoside 5'-triphosphate = DNA(n+1) + diphosphate</text>
        <dbReference type="Rhea" id="RHEA:22508"/>
        <dbReference type="Rhea" id="RHEA-COMP:17339"/>
        <dbReference type="Rhea" id="RHEA-COMP:17340"/>
        <dbReference type="ChEBI" id="CHEBI:33019"/>
        <dbReference type="ChEBI" id="CHEBI:61560"/>
        <dbReference type="ChEBI" id="CHEBI:173112"/>
        <dbReference type="EC" id="2.7.7.7"/>
    </reaction>
</comment>
<dbReference type="FunFam" id="1.10.8.60:FF:000013">
    <property type="entry name" value="DNA polymerase III subunit gamma/tau"/>
    <property type="match status" value="1"/>
</dbReference>
<evidence type="ECO:0000259" key="13">
    <source>
        <dbReference type="SMART" id="SM00382"/>
    </source>
</evidence>
<dbReference type="NCBIfam" id="TIGR02397">
    <property type="entry name" value="dnaX_nterm"/>
    <property type="match status" value="1"/>
</dbReference>
<organism evidence="14 15">
    <name type="scientific">Enterococcus termitis</name>
    <dbReference type="NCBI Taxonomy" id="332950"/>
    <lineage>
        <taxon>Bacteria</taxon>
        <taxon>Bacillati</taxon>
        <taxon>Bacillota</taxon>
        <taxon>Bacilli</taxon>
        <taxon>Lactobacillales</taxon>
        <taxon>Enterococcaceae</taxon>
        <taxon>Enterococcus</taxon>
    </lineage>
</organism>
<proteinExistence type="inferred from homology"/>
<dbReference type="EC" id="2.7.7.7" evidence="2"/>
<feature type="coiled-coil region" evidence="12">
    <location>
        <begin position="371"/>
        <end position="405"/>
    </location>
</feature>
<evidence type="ECO:0000256" key="6">
    <source>
        <dbReference type="ARBA" id="ARBA00022723"/>
    </source>
</evidence>
<comment type="similarity">
    <text evidence="1">Belongs to the DnaX/STICHEL family.</text>
</comment>
<dbReference type="FunFam" id="3.40.50.300:FF:000014">
    <property type="entry name" value="DNA polymerase III subunit gamma/tau"/>
    <property type="match status" value="1"/>
</dbReference>
<keyword evidence="15" id="KW-1185">Reference proteome</keyword>
<dbReference type="PANTHER" id="PTHR11669">
    <property type="entry name" value="REPLICATION FACTOR C / DNA POLYMERASE III GAMMA-TAU SUBUNIT"/>
    <property type="match status" value="1"/>
</dbReference>
<keyword evidence="4" id="KW-0548">Nucleotidyltransferase</keyword>
<keyword evidence="8" id="KW-0862">Zinc</keyword>
<dbReference type="Pfam" id="PF22608">
    <property type="entry name" value="DNAX_ATPase_lid"/>
    <property type="match status" value="1"/>
</dbReference>
<feature type="domain" description="AAA+ ATPase" evidence="13">
    <location>
        <begin position="37"/>
        <end position="179"/>
    </location>
</feature>
<evidence type="ECO:0000256" key="11">
    <source>
        <dbReference type="ARBA" id="ARBA00049244"/>
    </source>
</evidence>
<evidence type="ECO:0000256" key="12">
    <source>
        <dbReference type="SAM" id="Coils"/>
    </source>
</evidence>
<comment type="caution">
    <text evidence="14">The sequence shown here is derived from an EMBL/GenBank/DDBJ whole genome shotgun (WGS) entry which is preliminary data.</text>
</comment>
<dbReference type="PANTHER" id="PTHR11669:SF0">
    <property type="entry name" value="PROTEIN STICHEL-LIKE 2"/>
    <property type="match status" value="1"/>
</dbReference>
<dbReference type="InterPro" id="IPR012763">
    <property type="entry name" value="DNA_pol_III_sug/sutau_N"/>
</dbReference>
<dbReference type="OrthoDB" id="9810148at2"/>
<evidence type="ECO:0000256" key="9">
    <source>
        <dbReference type="ARBA" id="ARBA00022840"/>
    </source>
</evidence>
<dbReference type="GO" id="GO:0009360">
    <property type="term" value="C:DNA polymerase III complex"/>
    <property type="evidence" value="ECO:0007669"/>
    <property type="project" value="InterPro"/>
</dbReference>
<dbReference type="GO" id="GO:0003677">
    <property type="term" value="F:DNA binding"/>
    <property type="evidence" value="ECO:0007669"/>
    <property type="project" value="InterPro"/>
</dbReference>
<evidence type="ECO:0000256" key="4">
    <source>
        <dbReference type="ARBA" id="ARBA00022695"/>
    </source>
</evidence>
<dbReference type="InterPro" id="IPR045085">
    <property type="entry name" value="HLD_clamp_pol_III_gamma_tau"/>
</dbReference>
<dbReference type="GO" id="GO:0005524">
    <property type="term" value="F:ATP binding"/>
    <property type="evidence" value="ECO:0007669"/>
    <property type="project" value="UniProtKB-KW"/>
</dbReference>
<dbReference type="GO" id="GO:0046872">
    <property type="term" value="F:metal ion binding"/>
    <property type="evidence" value="ECO:0007669"/>
    <property type="project" value="UniProtKB-KW"/>
</dbReference>
<dbReference type="SUPFAM" id="SSF48019">
    <property type="entry name" value="post-AAA+ oligomerization domain-like"/>
    <property type="match status" value="1"/>
</dbReference>
<keyword evidence="5" id="KW-0235">DNA replication</keyword>
<dbReference type="Gene3D" id="1.20.272.10">
    <property type="match status" value="1"/>
</dbReference>
<protein>
    <recommendedName>
        <fullName evidence="2">DNA-directed DNA polymerase</fullName>
        <ecNumber evidence="2">2.7.7.7</ecNumber>
    </recommendedName>
</protein>
<dbReference type="Gene3D" id="1.10.8.60">
    <property type="match status" value="1"/>
</dbReference>
<evidence type="ECO:0000256" key="7">
    <source>
        <dbReference type="ARBA" id="ARBA00022741"/>
    </source>
</evidence>
<keyword evidence="3" id="KW-0808">Transferase</keyword>
<evidence type="ECO:0000313" key="15">
    <source>
        <dbReference type="Proteomes" id="UP000095094"/>
    </source>
</evidence>
<dbReference type="CDD" id="cd18137">
    <property type="entry name" value="HLD_clamp_pol_III_gamma_tau"/>
    <property type="match status" value="1"/>
</dbReference>
<evidence type="ECO:0000313" key="14">
    <source>
        <dbReference type="EMBL" id="OEG19955.1"/>
    </source>
</evidence>